<sequence>KVRALVVKMSTELGIFKRLIFRYLAMKQGGDGQREIVSGWRWWQTSTSVLEIYGGSKASFSRGYV</sequence>
<feature type="non-terminal residue" evidence="1">
    <location>
        <position position="1"/>
    </location>
</feature>
<dbReference type="AlphaFoldDB" id="A0A2P5AQU7"/>
<gene>
    <name evidence="1" type="ORF">PanWU01x14_308880</name>
</gene>
<comment type="caution">
    <text evidence="1">The sequence shown here is derived from an EMBL/GenBank/DDBJ whole genome shotgun (WGS) entry which is preliminary data.</text>
</comment>
<protein>
    <submittedName>
        <fullName evidence="1">Uncharacterized protein</fullName>
    </submittedName>
</protein>
<reference evidence="2" key="1">
    <citation type="submission" date="2016-06" db="EMBL/GenBank/DDBJ databases">
        <title>Parallel loss of symbiosis genes in relatives of nitrogen-fixing non-legume Parasponia.</title>
        <authorList>
            <person name="Van Velzen R."/>
            <person name="Holmer R."/>
            <person name="Bu F."/>
            <person name="Rutten L."/>
            <person name="Van Zeijl A."/>
            <person name="Liu W."/>
            <person name="Santuari L."/>
            <person name="Cao Q."/>
            <person name="Sharma T."/>
            <person name="Shen D."/>
            <person name="Roswanjaya Y."/>
            <person name="Wardhani T."/>
            <person name="Kalhor M.S."/>
            <person name="Jansen J."/>
            <person name="Van den Hoogen J."/>
            <person name="Gungor B."/>
            <person name="Hartog M."/>
            <person name="Hontelez J."/>
            <person name="Verver J."/>
            <person name="Yang W.-C."/>
            <person name="Schijlen E."/>
            <person name="Repin R."/>
            <person name="Schilthuizen M."/>
            <person name="Schranz E."/>
            <person name="Heidstra R."/>
            <person name="Miyata K."/>
            <person name="Fedorova E."/>
            <person name="Kohlen W."/>
            <person name="Bisseling T."/>
            <person name="Smit S."/>
            <person name="Geurts R."/>
        </authorList>
    </citation>
    <scope>NUCLEOTIDE SEQUENCE [LARGE SCALE GENOMIC DNA]</scope>
    <source>
        <strain evidence="2">cv. WU1-14</strain>
    </source>
</reference>
<organism evidence="1 2">
    <name type="scientific">Parasponia andersonii</name>
    <name type="common">Sponia andersonii</name>
    <dbReference type="NCBI Taxonomy" id="3476"/>
    <lineage>
        <taxon>Eukaryota</taxon>
        <taxon>Viridiplantae</taxon>
        <taxon>Streptophyta</taxon>
        <taxon>Embryophyta</taxon>
        <taxon>Tracheophyta</taxon>
        <taxon>Spermatophyta</taxon>
        <taxon>Magnoliopsida</taxon>
        <taxon>eudicotyledons</taxon>
        <taxon>Gunneridae</taxon>
        <taxon>Pentapetalae</taxon>
        <taxon>rosids</taxon>
        <taxon>fabids</taxon>
        <taxon>Rosales</taxon>
        <taxon>Cannabaceae</taxon>
        <taxon>Parasponia</taxon>
    </lineage>
</organism>
<dbReference type="Proteomes" id="UP000237105">
    <property type="component" value="Unassembled WGS sequence"/>
</dbReference>
<dbReference type="EMBL" id="JXTB01000481">
    <property type="protein sequence ID" value="PON38913.1"/>
    <property type="molecule type" value="Genomic_DNA"/>
</dbReference>
<evidence type="ECO:0000313" key="2">
    <source>
        <dbReference type="Proteomes" id="UP000237105"/>
    </source>
</evidence>
<keyword evidence="2" id="KW-1185">Reference proteome</keyword>
<proteinExistence type="predicted"/>
<name>A0A2P5AQU7_PARAD</name>
<accession>A0A2P5AQU7</accession>
<evidence type="ECO:0000313" key="1">
    <source>
        <dbReference type="EMBL" id="PON38913.1"/>
    </source>
</evidence>